<proteinExistence type="predicted"/>
<name>A0AAW5EIP5_CAMJU</name>
<feature type="non-terminal residue" evidence="1">
    <location>
        <position position="1"/>
    </location>
</feature>
<organism evidence="1 2">
    <name type="scientific">Campylobacter jejuni</name>
    <dbReference type="NCBI Taxonomy" id="197"/>
    <lineage>
        <taxon>Bacteria</taxon>
        <taxon>Pseudomonadati</taxon>
        <taxon>Campylobacterota</taxon>
        <taxon>Epsilonproteobacteria</taxon>
        <taxon>Campylobacterales</taxon>
        <taxon>Campylobacteraceae</taxon>
        <taxon>Campylobacter</taxon>
    </lineage>
</organism>
<dbReference type="SUPFAM" id="SSF143744">
    <property type="entry name" value="GlcG-like"/>
    <property type="match status" value="1"/>
</dbReference>
<evidence type="ECO:0000313" key="2">
    <source>
        <dbReference type="Proteomes" id="UP001199644"/>
    </source>
</evidence>
<sequence length="31" mass="3020">IDGVVVGGIGVGGAHLDEDVKIAKAGIAFLK</sequence>
<gene>
    <name evidence="1" type="ORF">LZC39_11655</name>
</gene>
<dbReference type="AlphaFoldDB" id="A0AAW5EIP5"/>
<dbReference type="Proteomes" id="UP001199644">
    <property type="component" value="Unassembled WGS sequence"/>
</dbReference>
<dbReference type="InterPro" id="IPR038084">
    <property type="entry name" value="PduO/GlcC-like_sf"/>
</dbReference>
<reference evidence="1" key="1">
    <citation type="submission" date="2021-12" db="EMBL/GenBank/DDBJ databases">
        <title>Prevalence of phenicol resistance gene fexA in Campylobacter isolated from poultry supply chain.</title>
        <authorList>
            <person name="Tang B."/>
            <person name="Zheng X."/>
            <person name="Lin J."/>
            <person name="Lin R."/>
            <person name="Yang H."/>
            <person name="Shen Z."/>
            <person name="Xia F."/>
        </authorList>
    </citation>
    <scope>NUCLEOTIDE SEQUENCE</scope>
    <source>
        <strain evidence="1">CJHN2011004</strain>
    </source>
</reference>
<evidence type="ECO:0000313" key="1">
    <source>
        <dbReference type="EMBL" id="MCH3852745.1"/>
    </source>
</evidence>
<accession>A0AAW5EIP5</accession>
<dbReference type="Gene3D" id="3.30.450.150">
    <property type="entry name" value="Haem-degrading domain"/>
    <property type="match status" value="1"/>
</dbReference>
<comment type="caution">
    <text evidence="1">The sequence shown here is derived from an EMBL/GenBank/DDBJ whole genome shotgun (WGS) entry which is preliminary data.</text>
</comment>
<dbReference type="EMBL" id="JAJUOL010000356">
    <property type="protein sequence ID" value="MCH3852745.1"/>
    <property type="molecule type" value="Genomic_DNA"/>
</dbReference>
<protein>
    <submittedName>
        <fullName evidence="1">Heme-binding protein</fullName>
    </submittedName>
</protein>